<protein>
    <submittedName>
        <fullName evidence="1">Uncharacterized protein</fullName>
    </submittedName>
</protein>
<sequence length="206" mass="23388">MARRKNVHIAAFQFEVKPNEIFICADSVEDTKRTCSTSTYIRSNTMPVKTGWVRIKQGCYIGNIALVQKETGNQLEVACVPGIPHALRAKDDELRLRPKRELITIDSIEELRRETLKIKEDELHPLTNFGWEGRTYENGLKIITLLEGKWTAVEAPSLEEVSQFLESRIKAEHKYQLPSGLTGSDPYRQSTSGSTCGSTRRFTLVF</sequence>
<dbReference type="Proteomes" id="UP000294933">
    <property type="component" value="Unassembled WGS sequence"/>
</dbReference>
<name>A0A4Y7PJ92_9AGAM</name>
<keyword evidence="2" id="KW-1185">Reference proteome</keyword>
<gene>
    <name evidence="1" type="ORF">BD410DRAFT_845326</name>
</gene>
<dbReference type="VEuPathDB" id="FungiDB:BD410DRAFT_845326"/>
<evidence type="ECO:0000313" key="1">
    <source>
        <dbReference type="EMBL" id="TDL15285.1"/>
    </source>
</evidence>
<dbReference type="AlphaFoldDB" id="A0A4Y7PJ92"/>
<proteinExistence type="predicted"/>
<dbReference type="OrthoDB" id="2671396at2759"/>
<organism evidence="1 2">
    <name type="scientific">Rickenella mellea</name>
    <dbReference type="NCBI Taxonomy" id="50990"/>
    <lineage>
        <taxon>Eukaryota</taxon>
        <taxon>Fungi</taxon>
        <taxon>Dikarya</taxon>
        <taxon>Basidiomycota</taxon>
        <taxon>Agaricomycotina</taxon>
        <taxon>Agaricomycetes</taxon>
        <taxon>Hymenochaetales</taxon>
        <taxon>Rickenellaceae</taxon>
        <taxon>Rickenella</taxon>
    </lineage>
</organism>
<reference evidence="1 2" key="1">
    <citation type="submission" date="2018-06" db="EMBL/GenBank/DDBJ databases">
        <title>A transcriptomic atlas of mushroom development highlights an independent origin of complex multicellularity.</title>
        <authorList>
            <consortium name="DOE Joint Genome Institute"/>
            <person name="Krizsan K."/>
            <person name="Almasi E."/>
            <person name="Merenyi Z."/>
            <person name="Sahu N."/>
            <person name="Viragh M."/>
            <person name="Koszo T."/>
            <person name="Mondo S."/>
            <person name="Kiss B."/>
            <person name="Balint B."/>
            <person name="Kues U."/>
            <person name="Barry K."/>
            <person name="Hegedus J.C."/>
            <person name="Henrissat B."/>
            <person name="Johnson J."/>
            <person name="Lipzen A."/>
            <person name="Ohm R."/>
            <person name="Nagy I."/>
            <person name="Pangilinan J."/>
            <person name="Yan J."/>
            <person name="Xiong Y."/>
            <person name="Grigoriev I.V."/>
            <person name="Hibbett D.S."/>
            <person name="Nagy L.G."/>
        </authorList>
    </citation>
    <scope>NUCLEOTIDE SEQUENCE [LARGE SCALE GENOMIC DNA]</scope>
    <source>
        <strain evidence="1 2">SZMC22713</strain>
    </source>
</reference>
<dbReference type="EMBL" id="ML170282">
    <property type="protein sequence ID" value="TDL15285.1"/>
    <property type="molecule type" value="Genomic_DNA"/>
</dbReference>
<accession>A0A4Y7PJ92</accession>
<evidence type="ECO:0000313" key="2">
    <source>
        <dbReference type="Proteomes" id="UP000294933"/>
    </source>
</evidence>